<organism evidence="1 2">
    <name type="scientific">Peronosclerospora sorghi</name>
    <dbReference type="NCBI Taxonomy" id="230839"/>
    <lineage>
        <taxon>Eukaryota</taxon>
        <taxon>Sar</taxon>
        <taxon>Stramenopiles</taxon>
        <taxon>Oomycota</taxon>
        <taxon>Peronosporomycetes</taxon>
        <taxon>Peronosporales</taxon>
        <taxon>Peronosporaceae</taxon>
        <taxon>Peronosclerospora</taxon>
    </lineage>
</organism>
<reference evidence="1 2" key="1">
    <citation type="journal article" date="2022" name="bioRxiv">
        <title>The genome of the oomycete Peronosclerospora sorghi, a cosmopolitan pathogen of maize and sorghum, is inflated with dispersed pseudogenes.</title>
        <authorList>
            <person name="Fletcher K."/>
            <person name="Martin F."/>
            <person name="Isakeit T."/>
            <person name="Cavanaugh K."/>
            <person name="Magill C."/>
            <person name="Michelmore R."/>
        </authorList>
    </citation>
    <scope>NUCLEOTIDE SEQUENCE [LARGE SCALE GENOMIC DNA]</scope>
    <source>
        <strain evidence="1">P6</strain>
    </source>
</reference>
<dbReference type="EMBL" id="CM047580">
    <property type="protein sequence ID" value="KAI9922228.1"/>
    <property type="molecule type" value="Genomic_DNA"/>
</dbReference>
<comment type="caution">
    <text evidence="1">The sequence shown here is derived from an EMBL/GenBank/DDBJ whole genome shotgun (WGS) entry which is preliminary data.</text>
</comment>
<dbReference type="Proteomes" id="UP001163321">
    <property type="component" value="Chromosome 1"/>
</dbReference>
<accession>A0ACC0WVU1</accession>
<evidence type="ECO:0000313" key="1">
    <source>
        <dbReference type="EMBL" id="KAI9922228.1"/>
    </source>
</evidence>
<name>A0ACC0WVU1_9STRA</name>
<gene>
    <name evidence="1" type="ORF">PsorP6_000487</name>
</gene>
<evidence type="ECO:0000313" key="2">
    <source>
        <dbReference type="Proteomes" id="UP001163321"/>
    </source>
</evidence>
<keyword evidence="2" id="KW-1185">Reference proteome</keyword>
<protein>
    <submittedName>
        <fullName evidence="1">Uncharacterized protein</fullName>
    </submittedName>
</protein>
<proteinExistence type="predicted"/>
<sequence length="99" mass="11318">MFVATQNIPYDTIMQDLGVSTEREVEDIIIDTIYSLHVADTLADEEEENERTREENIRNKMAADRADGRGKSLPSVRGSFRQGDDFSQYADSGTRRRFV</sequence>